<protein>
    <submittedName>
        <fullName evidence="1">Uncharacterized protein</fullName>
    </submittedName>
</protein>
<keyword evidence="2" id="KW-1185">Reference proteome</keyword>
<proteinExistence type="predicted"/>
<dbReference type="Proteomes" id="UP001465755">
    <property type="component" value="Unassembled WGS sequence"/>
</dbReference>
<dbReference type="AlphaFoldDB" id="A0AAW1P404"/>
<evidence type="ECO:0000313" key="2">
    <source>
        <dbReference type="Proteomes" id="UP001465755"/>
    </source>
</evidence>
<evidence type="ECO:0000313" key="1">
    <source>
        <dbReference type="EMBL" id="KAK9803341.1"/>
    </source>
</evidence>
<organism evidence="1 2">
    <name type="scientific">Symbiochloris irregularis</name>
    <dbReference type="NCBI Taxonomy" id="706552"/>
    <lineage>
        <taxon>Eukaryota</taxon>
        <taxon>Viridiplantae</taxon>
        <taxon>Chlorophyta</taxon>
        <taxon>core chlorophytes</taxon>
        <taxon>Trebouxiophyceae</taxon>
        <taxon>Trebouxiales</taxon>
        <taxon>Trebouxiaceae</taxon>
        <taxon>Symbiochloris</taxon>
    </lineage>
</organism>
<reference evidence="1 2" key="1">
    <citation type="journal article" date="2024" name="Nat. Commun.">
        <title>Phylogenomics reveals the evolutionary origins of lichenization in chlorophyte algae.</title>
        <authorList>
            <person name="Puginier C."/>
            <person name="Libourel C."/>
            <person name="Otte J."/>
            <person name="Skaloud P."/>
            <person name="Haon M."/>
            <person name="Grisel S."/>
            <person name="Petersen M."/>
            <person name="Berrin J.G."/>
            <person name="Delaux P.M."/>
            <person name="Dal Grande F."/>
            <person name="Keller J."/>
        </authorList>
    </citation>
    <scope>NUCLEOTIDE SEQUENCE [LARGE SCALE GENOMIC DNA]</scope>
    <source>
        <strain evidence="1 2">SAG 2036</strain>
    </source>
</reference>
<name>A0AAW1P404_9CHLO</name>
<accession>A0AAW1P404</accession>
<gene>
    <name evidence="1" type="ORF">WJX73_005688</name>
</gene>
<sequence length="127" mass="13589">MGLSALHLKDALAICTHALATPSQFLFPCQAEASPLAAPLPQWQCTRTTAPAAAVDDSHHHSPHIPATQTMVLQSRAALAASRDVCPAVAHSAHSLPFFSDEVYGSWSEAKSNCWMHVTAAIYKTSR</sequence>
<comment type="caution">
    <text evidence="1">The sequence shown here is derived from an EMBL/GenBank/DDBJ whole genome shotgun (WGS) entry which is preliminary data.</text>
</comment>
<dbReference type="EMBL" id="JALJOQ010000060">
    <property type="protein sequence ID" value="KAK9803341.1"/>
    <property type="molecule type" value="Genomic_DNA"/>
</dbReference>